<dbReference type="Gene3D" id="2.30.110.10">
    <property type="entry name" value="Electron Transport, Fmn-binding Protein, Chain A"/>
    <property type="match status" value="1"/>
</dbReference>
<gene>
    <name evidence="3" type="ORF">GCM10023205_84510</name>
</gene>
<dbReference type="InterPro" id="IPR052019">
    <property type="entry name" value="F420H2_bilvrd_red/Heme_oxyg"/>
</dbReference>
<dbReference type="SUPFAM" id="SSF50475">
    <property type="entry name" value="FMN-binding split barrel"/>
    <property type="match status" value="1"/>
</dbReference>
<evidence type="ECO:0000256" key="1">
    <source>
        <dbReference type="ARBA" id="ARBA00023002"/>
    </source>
</evidence>
<dbReference type="PANTHER" id="PTHR35176">
    <property type="entry name" value="HEME OXYGENASE HI_0854-RELATED"/>
    <property type="match status" value="1"/>
</dbReference>
<dbReference type="EMBL" id="BAABHS010000074">
    <property type="protein sequence ID" value="GAA4997916.1"/>
    <property type="molecule type" value="Genomic_DNA"/>
</dbReference>
<dbReference type="InterPro" id="IPR011576">
    <property type="entry name" value="Pyridox_Oxase_N"/>
</dbReference>
<feature type="domain" description="Pyridoxamine 5'-phosphate oxidase N-terminal" evidence="2">
    <location>
        <begin position="36"/>
        <end position="168"/>
    </location>
</feature>
<dbReference type="NCBIfam" id="TIGR03618">
    <property type="entry name" value="Rv1155_F420"/>
    <property type="match status" value="1"/>
</dbReference>
<keyword evidence="4" id="KW-1185">Reference proteome</keyword>
<name>A0ABP9IIT6_9ACTN</name>
<evidence type="ECO:0000259" key="2">
    <source>
        <dbReference type="Pfam" id="PF01243"/>
    </source>
</evidence>
<proteinExistence type="predicted"/>
<accession>A0ABP9IIT6</accession>
<evidence type="ECO:0000313" key="3">
    <source>
        <dbReference type="EMBL" id="GAA4997916.1"/>
    </source>
</evidence>
<reference evidence="4" key="1">
    <citation type="journal article" date="2019" name="Int. J. Syst. Evol. Microbiol.">
        <title>The Global Catalogue of Microorganisms (GCM) 10K type strain sequencing project: providing services to taxonomists for standard genome sequencing and annotation.</title>
        <authorList>
            <consortium name="The Broad Institute Genomics Platform"/>
            <consortium name="The Broad Institute Genome Sequencing Center for Infectious Disease"/>
            <person name="Wu L."/>
            <person name="Ma J."/>
        </authorList>
    </citation>
    <scope>NUCLEOTIDE SEQUENCE [LARGE SCALE GENOMIC DNA]</scope>
    <source>
        <strain evidence="4">JCM 17986</strain>
    </source>
</reference>
<dbReference type="Proteomes" id="UP001500466">
    <property type="component" value="Unassembled WGS sequence"/>
</dbReference>
<organism evidence="3 4">
    <name type="scientific">Yinghuangia aomiensis</name>
    <dbReference type="NCBI Taxonomy" id="676205"/>
    <lineage>
        <taxon>Bacteria</taxon>
        <taxon>Bacillati</taxon>
        <taxon>Actinomycetota</taxon>
        <taxon>Actinomycetes</taxon>
        <taxon>Kitasatosporales</taxon>
        <taxon>Streptomycetaceae</taxon>
        <taxon>Yinghuangia</taxon>
    </lineage>
</organism>
<evidence type="ECO:0000313" key="4">
    <source>
        <dbReference type="Proteomes" id="UP001500466"/>
    </source>
</evidence>
<dbReference type="Pfam" id="PF01243">
    <property type="entry name" value="PNPOx_N"/>
    <property type="match status" value="1"/>
</dbReference>
<dbReference type="InterPro" id="IPR019920">
    <property type="entry name" value="F420-binding_dom_put"/>
</dbReference>
<dbReference type="PANTHER" id="PTHR35176:SF6">
    <property type="entry name" value="HEME OXYGENASE HI_0854-RELATED"/>
    <property type="match status" value="1"/>
</dbReference>
<protein>
    <submittedName>
        <fullName evidence="3">PPOX class F420-dependent oxidoreductase</fullName>
    </submittedName>
</protein>
<keyword evidence="1" id="KW-0560">Oxidoreductase</keyword>
<dbReference type="InterPro" id="IPR012349">
    <property type="entry name" value="Split_barrel_FMN-bd"/>
</dbReference>
<sequence length="183" mass="20264">MGRGRSGAGCLNEEAGVVNDYIGHGVKQRAAVRMTPEEIEMFLAERHSMTMSTINADGSIHSVGMWYGFLEGAVGLESKAKAQKVLNLRRNPNITLLVEDGHSYEELRGVSIIGKAEIVADQERMWELGVSVFSRYNAPYTEAMRPAVEAMLNKRVVVKVIPTRIVSWDHRKLGLKPSRTPVA</sequence>
<comment type="caution">
    <text evidence="3">The sequence shown here is derived from an EMBL/GenBank/DDBJ whole genome shotgun (WGS) entry which is preliminary data.</text>
</comment>